<evidence type="ECO:0000256" key="1">
    <source>
        <dbReference type="ARBA" id="ARBA00004251"/>
    </source>
</evidence>
<evidence type="ECO:0000259" key="9">
    <source>
        <dbReference type="PROSITE" id="PS50234"/>
    </source>
</evidence>
<evidence type="ECO:0000259" key="10">
    <source>
        <dbReference type="PROSITE" id="PS51034"/>
    </source>
</evidence>
<dbReference type="InterPro" id="IPR057475">
    <property type="entry name" value="CUT_C"/>
</dbReference>
<feature type="domain" description="VWFA" evidence="9">
    <location>
        <begin position="42"/>
        <end position="218"/>
    </location>
</feature>
<dbReference type="SMART" id="SM00327">
    <property type="entry name" value="VWA"/>
    <property type="match status" value="1"/>
</dbReference>
<organism evidence="13">
    <name type="scientific">Brugia pahangi</name>
    <name type="common">Filarial nematode worm</name>
    <dbReference type="NCBI Taxonomy" id="6280"/>
    <lineage>
        <taxon>Eukaryota</taxon>
        <taxon>Metazoa</taxon>
        <taxon>Ecdysozoa</taxon>
        <taxon>Nematoda</taxon>
        <taxon>Chromadorea</taxon>
        <taxon>Rhabditida</taxon>
        <taxon>Spirurina</taxon>
        <taxon>Spiruromorpha</taxon>
        <taxon>Filarioidea</taxon>
        <taxon>Onchocercidae</taxon>
        <taxon>Brugia</taxon>
    </lineage>
</organism>
<evidence type="ECO:0000256" key="7">
    <source>
        <dbReference type="ARBA" id="ARBA00023136"/>
    </source>
</evidence>
<dbReference type="AlphaFoldDB" id="A0A158PSC7"/>
<protein>
    <submittedName>
        <fullName evidence="13">ZP domain-containing protein</fullName>
    </submittedName>
</protein>
<dbReference type="PANTHER" id="PTHR22907:SF54">
    <property type="entry name" value="GH04558P"/>
    <property type="match status" value="1"/>
</dbReference>
<proteinExistence type="predicted"/>
<accession>A0A158PSC7</accession>
<dbReference type="SMART" id="SM00241">
    <property type="entry name" value="ZP"/>
    <property type="match status" value="1"/>
</dbReference>
<evidence type="ECO:0000256" key="2">
    <source>
        <dbReference type="ARBA" id="ARBA00022460"/>
    </source>
</evidence>
<feature type="chain" id="PRO_5043135237" evidence="8">
    <location>
        <begin position="23"/>
        <end position="825"/>
    </location>
</feature>
<dbReference type="PROSITE" id="PS51034">
    <property type="entry name" value="ZP_2"/>
    <property type="match status" value="1"/>
</dbReference>
<name>A0A158PSC7_BRUPA</name>
<keyword evidence="4" id="KW-0812">Transmembrane</keyword>
<reference evidence="11 12" key="2">
    <citation type="submission" date="2018-11" db="EMBL/GenBank/DDBJ databases">
        <authorList>
            <consortium name="Pathogen Informatics"/>
        </authorList>
    </citation>
    <scope>NUCLEOTIDE SEQUENCE [LARGE SCALE GENOMIC DNA]</scope>
</reference>
<dbReference type="PROSITE" id="PS50234">
    <property type="entry name" value="VWFA"/>
    <property type="match status" value="1"/>
</dbReference>
<evidence type="ECO:0000256" key="3">
    <source>
        <dbReference type="ARBA" id="ARBA00022475"/>
    </source>
</evidence>
<dbReference type="CDD" id="cd01450">
    <property type="entry name" value="vWFA_subfamily_ECM"/>
    <property type="match status" value="1"/>
</dbReference>
<dbReference type="InterPro" id="IPR051962">
    <property type="entry name" value="Cuticlin"/>
</dbReference>
<dbReference type="WBParaSite" id="BPAG_0001275601-mRNA-1">
    <property type="protein sequence ID" value="BPAG_0001275601-mRNA-1"/>
    <property type="gene ID" value="BPAG_0001275601"/>
</dbReference>
<dbReference type="InterPro" id="IPR002035">
    <property type="entry name" value="VWF_A"/>
</dbReference>
<sequence length="825" mass="92729">MLPLIYGTVITLVLIAPTLITAIDYEDNDLAKVCRPLDRQLDLLFILDGSGSVSGSTFATQMAMLNKIVDLIEIGPKNTQIAVMQYSSYTRVEFNFSANPNKESLRASLQKIRHISGTTKTGKALDKALHVFCHDSNFGTRLNQDDVAQVAIVVTDGHSHDDPIPAAMRLRQAGVEILTLGIGAHINMGELVEITGDQNLAFQNLTSQASLDQFVHQFKKIAVGEHCDFSRGLFGAEINCHSDSVEIIVSTVNPFYGHLYVPGYFHVPECAATAQNSSSREIRFSIDLTSCNIQKQIKQNLMGTLFETNVLLKFHPLYNTKADKVFKVQCFYPEKVPKLPRKYMDNPVVTSNKNELKMPCSYKMVSNTKPNDKCILEDVRVGDQIIHSWECDKDSFDTYQSMLVHTCVIIDLNSGVNRTVIDSFGCALDSSVMDSPEYVEPLSAFAVGKAVKFPDGSMIKMQCHLRFCDRLLSECDTILPPRCRRTRRAAKRSNENIRPINVPLKEMNRSWDFTGSIDSDDEYEEIVEAMTFTIATTTATTTTTILTAVPLLTFHPSQQEKYEQNFKHLVMPSRRRLTIVERVTASGSHSVRSLPLLLVPGFGNTASYPLGKLISAEETPFAVSSPRTNNQPRNGYPHIVDFPADGMDVKINTQNVTIVSDDHLKQKYQKELKERQEKMKALTKKVPKTPVTITSLVVLDKTTTSAIKFNHVIKGVKQTSQQHQPSYNISRTEDTELPALEIRNKNIIMNDPSQEIEKQTTNRVRIESEESVEEFVEDVQTVVQLEQRIQKMIRSDATIVESQIINVRDLEVISDPNLKEKWCKK</sequence>
<comment type="subcellular location">
    <subcellularLocation>
        <location evidence="1">Cell membrane</location>
        <topology evidence="1">Single-pass type I membrane protein</topology>
    </subcellularLocation>
</comment>
<keyword evidence="7" id="KW-0472">Membrane</keyword>
<evidence type="ECO:0000256" key="5">
    <source>
        <dbReference type="ARBA" id="ARBA00022729"/>
    </source>
</evidence>
<evidence type="ECO:0000256" key="6">
    <source>
        <dbReference type="ARBA" id="ARBA00022989"/>
    </source>
</evidence>
<dbReference type="STRING" id="6280.A0A158PSC7"/>
<evidence type="ECO:0000313" key="12">
    <source>
        <dbReference type="Proteomes" id="UP000278627"/>
    </source>
</evidence>
<reference evidence="13" key="1">
    <citation type="submission" date="2016-04" db="UniProtKB">
        <authorList>
            <consortium name="WormBaseParasite"/>
        </authorList>
    </citation>
    <scope>IDENTIFICATION</scope>
</reference>
<dbReference type="GO" id="GO:0042302">
    <property type="term" value="F:structural constituent of cuticle"/>
    <property type="evidence" value="ECO:0007669"/>
    <property type="project" value="UniProtKB-KW"/>
</dbReference>
<keyword evidence="3" id="KW-1003">Cell membrane</keyword>
<dbReference type="InterPro" id="IPR036465">
    <property type="entry name" value="vWFA_dom_sf"/>
</dbReference>
<keyword evidence="6" id="KW-1133">Transmembrane helix</keyword>
<gene>
    <name evidence="11" type="ORF">BPAG_LOCUS12684</name>
</gene>
<feature type="signal peptide" evidence="8">
    <location>
        <begin position="1"/>
        <end position="22"/>
    </location>
</feature>
<dbReference type="Gene3D" id="3.40.50.410">
    <property type="entry name" value="von Willebrand factor, type A domain"/>
    <property type="match status" value="1"/>
</dbReference>
<evidence type="ECO:0000256" key="4">
    <source>
        <dbReference type="ARBA" id="ARBA00022692"/>
    </source>
</evidence>
<dbReference type="EMBL" id="UZAD01013313">
    <property type="protein sequence ID" value="VDN93870.1"/>
    <property type="molecule type" value="Genomic_DNA"/>
</dbReference>
<dbReference type="Pfam" id="PF25057">
    <property type="entry name" value="CUT_N"/>
    <property type="match status" value="1"/>
</dbReference>
<dbReference type="InterPro" id="IPR001507">
    <property type="entry name" value="ZP_dom"/>
</dbReference>
<dbReference type="PRINTS" id="PR00453">
    <property type="entry name" value="VWFADOMAIN"/>
</dbReference>
<dbReference type="SUPFAM" id="SSF53300">
    <property type="entry name" value="vWA-like"/>
    <property type="match status" value="1"/>
</dbReference>
<evidence type="ECO:0000313" key="13">
    <source>
        <dbReference type="WBParaSite" id="BPAG_0001275601-mRNA-1"/>
    </source>
</evidence>
<evidence type="ECO:0000256" key="8">
    <source>
        <dbReference type="SAM" id="SignalP"/>
    </source>
</evidence>
<dbReference type="Pfam" id="PF00092">
    <property type="entry name" value="VWA"/>
    <property type="match status" value="1"/>
</dbReference>
<dbReference type="Pfam" id="PF25301">
    <property type="entry name" value="CUT_C"/>
    <property type="match status" value="1"/>
</dbReference>
<dbReference type="InterPro" id="IPR056953">
    <property type="entry name" value="CUT_N"/>
</dbReference>
<keyword evidence="5 8" id="KW-0732">Signal</keyword>
<dbReference type="GO" id="GO:0005886">
    <property type="term" value="C:plasma membrane"/>
    <property type="evidence" value="ECO:0007669"/>
    <property type="project" value="UniProtKB-SubCell"/>
</dbReference>
<feature type="domain" description="ZP" evidence="10">
    <location>
        <begin position="239"/>
        <end position="482"/>
    </location>
</feature>
<evidence type="ECO:0000313" key="11">
    <source>
        <dbReference type="EMBL" id="VDN93870.1"/>
    </source>
</evidence>
<keyword evidence="12" id="KW-1185">Reference proteome</keyword>
<dbReference type="PANTHER" id="PTHR22907">
    <property type="entry name" value="GH04558P"/>
    <property type="match status" value="1"/>
</dbReference>
<keyword evidence="2" id="KW-0193">Cuticle</keyword>
<dbReference type="Proteomes" id="UP000278627">
    <property type="component" value="Unassembled WGS sequence"/>
</dbReference>